<dbReference type="AlphaFoldDB" id="A0A3E0H5M6"/>
<gene>
    <name evidence="2" type="ORF">DFR26_1534</name>
</gene>
<reference evidence="2 3" key="1">
    <citation type="submission" date="2018-08" db="EMBL/GenBank/DDBJ databases">
        <title>Genomic Encyclopedia of Type Strains, Phase IV (KMG-IV): sequencing the most valuable type-strain genomes for metagenomic binning, comparative biology and taxonomic classification.</title>
        <authorList>
            <person name="Goeker M."/>
        </authorList>
    </citation>
    <scope>NUCLEOTIDE SEQUENCE [LARGE SCALE GENOMIC DNA]</scope>
    <source>
        <strain evidence="2 3">DSM 26022</strain>
    </source>
</reference>
<dbReference type="InterPro" id="IPR018643">
    <property type="entry name" value="DUF2069_membrane"/>
</dbReference>
<dbReference type="EMBL" id="QUNR01000003">
    <property type="protein sequence ID" value="REH37752.1"/>
    <property type="molecule type" value="Genomic_DNA"/>
</dbReference>
<feature type="transmembrane region" description="Helical" evidence="1">
    <location>
        <begin position="82"/>
        <end position="102"/>
    </location>
</feature>
<proteinExistence type="predicted"/>
<comment type="caution">
    <text evidence="2">The sequence shown here is derived from an EMBL/GenBank/DDBJ whole genome shotgun (WGS) entry which is preliminary data.</text>
</comment>
<keyword evidence="1" id="KW-1133">Transmembrane helix</keyword>
<feature type="transmembrane region" description="Helical" evidence="1">
    <location>
        <begin position="108"/>
        <end position="129"/>
    </location>
</feature>
<protein>
    <submittedName>
        <fullName evidence="2">Putative membrane protein</fullName>
    </submittedName>
</protein>
<keyword evidence="1" id="KW-0812">Transmembrane</keyword>
<evidence type="ECO:0000256" key="1">
    <source>
        <dbReference type="SAM" id="Phobius"/>
    </source>
</evidence>
<dbReference type="Proteomes" id="UP000256774">
    <property type="component" value="Unassembled WGS sequence"/>
</dbReference>
<sequence length="140" mass="15334">MAKPNPDLLLSATERATQAELAARRLNWCRGLYLALLIWIPLSGALTAPSGLSPLTMAIGFTLFTLPLLMFIGALRHGRPRSWVWLGFVLLFYAVYASLRIFTPGLGGQLALVELALVLSLFSLSLRYVKAKRASQGGEF</sequence>
<keyword evidence="1" id="KW-0472">Membrane</keyword>
<dbReference type="RefSeq" id="WP_116208363.1">
    <property type="nucleotide sequence ID" value="NZ_QUNR01000003.1"/>
</dbReference>
<name>A0A3E0H5M6_9GAMM</name>
<accession>A0A3E0H5M6</accession>
<evidence type="ECO:0000313" key="2">
    <source>
        <dbReference type="EMBL" id="REH37752.1"/>
    </source>
</evidence>
<dbReference type="OrthoDB" id="5738125at2"/>
<evidence type="ECO:0000313" key="3">
    <source>
        <dbReference type="Proteomes" id="UP000256774"/>
    </source>
</evidence>
<keyword evidence="3" id="KW-1185">Reference proteome</keyword>
<feature type="transmembrane region" description="Helical" evidence="1">
    <location>
        <begin position="31"/>
        <end position="49"/>
    </location>
</feature>
<dbReference type="Pfam" id="PF09842">
    <property type="entry name" value="DUF2069"/>
    <property type="match status" value="1"/>
</dbReference>
<feature type="transmembrane region" description="Helical" evidence="1">
    <location>
        <begin position="55"/>
        <end position="75"/>
    </location>
</feature>
<organism evidence="2 3">
    <name type="scientific">Paraperlucidibaca baekdonensis</name>
    <dbReference type="NCBI Taxonomy" id="748120"/>
    <lineage>
        <taxon>Bacteria</taxon>
        <taxon>Pseudomonadati</taxon>
        <taxon>Pseudomonadota</taxon>
        <taxon>Gammaproteobacteria</taxon>
        <taxon>Moraxellales</taxon>
        <taxon>Moraxellaceae</taxon>
        <taxon>Paraperlucidibaca</taxon>
    </lineage>
</organism>